<keyword evidence="2" id="KW-1185">Reference proteome</keyword>
<dbReference type="RefSeq" id="XP_042563045.1">
    <property type="nucleotide sequence ID" value="XM_042707111.1"/>
</dbReference>
<evidence type="ECO:0000313" key="3">
    <source>
        <dbReference type="RefSeq" id="XP_031420893.1"/>
    </source>
</evidence>
<dbReference type="Proteomes" id="UP000515152">
    <property type="component" value="Chromosome 3"/>
</dbReference>
<evidence type="ECO:0000313" key="5">
    <source>
        <dbReference type="RefSeq" id="XP_031420895.1"/>
    </source>
</evidence>
<dbReference type="GeneID" id="116220031"/>
<evidence type="ECO:0000313" key="6">
    <source>
        <dbReference type="RefSeq" id="XP_031420896.1"/>
    </source>
</evidence>
<dbReference type="RefSeq" id="XP_031420896.1">
    <property type="nucleotide sequence ID" value="XM_031565036.2"/>
</dbReference>
<dbReference type="RefSeq" id="XP_031420895.1">
    <property type="nucleotide sequence ID" value="XM_031565035.1"/>
</dbReference>
<evidence type="ECO:0000313" key="2">
    <source>
        <dbReference type="Proteomes" id="UP000515152"/>
    </source>
</evidence>
<evidence type="ECO:0000256" key="1">
    <source>
        <dbReference type="SAM" id="Coils"/>
    </source>
</evidence>
<protein>
    <submittedName>
        <fullName evidence="3 4">Uncharacterized protein zgc:113426</fullName>
    </submittedName>
</protein>
<gene>
    <name evidence="3 4 5 6 7" type="primary">zgc:113426</name>
</gene>
<dbReference type="RefSeq" id="XP_031420894.1">
    <property type="nucleotide sequence ID" value="XM_031565034.1"/>
</dbReference>
<evidence type="ECO:0000313" key="4">
    <source>
        <dbReference type="RefSeq" id="XP_031420894.1"/>
    </source>
</evidence>
<sequence length="216" mass="25129">MEKEAEKGIATWHLFSLLDKALGDQFPSSPVVSTAEDRFASLPTKRVCLVQVGNNALELLPNTLLPDKTETVNAPTGHNSRVMKQFDTDLKTDITNLRRDRLGLEREQAEVDRERLLLERERRLLEREMIAMVRDKTQLEKDWVNVERDKAAVERDKVSLEKDMASLEREKVAVARERERLKREHEKNVSHNEVDSAALEDRQKLRSLFERLVEKF</sequence>
<dbReference type="AlphaFoldDB" id="A0A6P8EXA9"/>
<reference evidence="3 4" key="1">
    <citation type="submission" date="2025-04" db="UniProtKB">
        <authorList>
            <consortium name="RefSeq"/>
        </authorList>
    </citation>
    <scope>IDENTIFICATION</scope>
</reference>
<dbReference type="OrthoDB" id="8933168at2759"/>
<dbReference type="KEGG" id="char:116220031"/>
<evidence type="ECO:0000313" key="7">
    <source>
        <dbReference type="RefSeq" id="XP_042563045.1"/>
    </source>
</evidence>
<name>A0A6P8EXA9_CLUHA</name>
<proteinExistence type="predicted"/>
<dbReference type="RefSeq" id="XP_031420893.1">
    <property type="nucleotide sequence ID" value="XM_031565033.1"/>
</dbReference>
<keyword evidence="1" id="KW-0175">Coiled coil</keyword>
<accession>A0A6P8EXA9</accession>
<feature type="coiled-coil region" evidence="1">
    <location>
        <begin position="94"/>
        <end position="187"/>
    </location>
</feature>
<organism evidence="2 3">
    <name type="scientific">Clupea harengus</name>
    <name type="common">Atlantic herring</name>
    <dbReference type="NCBI Taxonomy" id="7950"/>
    <lineage>
        <taxon>Eukaryota</taxon>
        <taxon>Metazoa</taxon>
        <taxon>Chordata</taxon>
        <taxon>Craniata</taxon>
        <taxon>Vertebrata</taxon>
        <taxon>Euteleostomi</taxon>
        <taxon>Actinopterygii</taxon>
        <taxon>Neopterygii</taxon>
        <taxon>Teleostei</taxon>
        <taxon>Clupei</taxon>
        <taxon>Clupeiformes</taxon>
        <taxon>Clupeoidei</taxon>
        <taxon>Clupeidae</taxon>
        <taxon>Clupea</taxon>
    </lineage>
</organism>